<dbReference type="GeneID" id="90542298"/>
<dbReference type="AlphaFoldDB" id="A0AAX4JEU5"/>
<dbReference type="KEGG" id="vnx:VNE69_09019"/>
<dbReference type="RefSeq" id="XP_065330609.1">
    <property type="nucleotide sequence ID" value="XM_065474537.1"/>
</dbReference>
<organism evidence="2 3">
    <name type="scientific">Vairimorpha necatrix</name>
    <dbReference type="NCBI Taxonomy" id="6039"/>
    <lineage>
        <taxon>Eukaryota</taxon>
        <taxon>Fungi</taxon>
        <taxon>Fungi incertae sedis</taxon>
        <taxon>Microsporidia</taxon>
        <taxon>Nosematidae</taxon>
        <taxon>Vairimorpha</taxon>
    </lineage>
</organism>
<dbReference type="Proteomes" id="UP001334084">
    <property type="component" value="Chromosome 9"/>
</dbReference>
<gene>
    <name evidence="2" type="ORF">VNE69_09019</name>
</gene>
<accession>A0AAX4JEU5</accession>
<keyword evidence="3" id="KW-1185">Reference proteome</keyword>
<feature type="compositionally biased region" description="Basic and acidic residues" evidence="1">
    <location>
        <begin position="101"/>
        <end position="112"/>
    </location>
</feature>
<dbReference type="EMBL" id="CP142734">
    <property type="protein sequence ID" value="WUR04464.1"/>
    <property type="molecule type" value="Genomic_DNA"/>
</dbReference>
<feature type="region of interest" description="Disordered" evidence="1">
    <location>
        <begin position="101"/>
        <end position="121"/>
    </location>
</feature>
<protein>
    <submittedName>
        <fullName evidence="2">SP-containing protein</fullName>
    </submittedName>
</protein>
<evidence type="ECO:0000256" key="1">
    <source>
        <dbReference type="SAM" id="MobiDB-lite"/>
    </source>
</evidence>
<name>A0AAX4JEU5_9MICR</name>
<sequence length="379" mass="43652">MYLFFISNILCNVPAKFSFNKTFVIPYNEDEKNVKLNEYILVYSDDNSPYFGLLTKDGQSLTFDKTTKKLKLEKVDNKLTNEAICTITHDTESAKCKDIKKAKEGKEEKENKEEEEENEEKNINEDDRLIFYLKTNNAHSATIGIKGTNFCLHDNNGEFEAKECPKPGFGGDNFGVKLYIEPNISAQEVQENGQHNKDDFEHIKNIGKEEGRDWMERHDNPQAKFVETNPQSNIVEENPQAIDIPPNQSPGPKTRNRFMRRFDSFSNYVQNKLPTMNQQPNEYVQNTIPPVQPNEPVQGPIVEDPVQATNPKPYKKGLFKNILRVGKNYFRKLNEEDVSQTPETVNPTTAEMAPSNRNIFDRASNIYNDYRHRLKVLTA</sequence>
<evidence type="ECO:0000313" key="2">
    <source>
        <dbReference type="EMBL" id="WUR04464.1"/>
    </source>
</evidence>
<reference evidence="2" key="1">
    <citation type="journal article" date="2024" name="BMC Genomics">
        <title>Functional annotation of a divergent genome using sequence and structure-based similarity.</title>
        <authorList>
            <person name="Svedberg D."/>
            <person name="Winiger R.R."/>
            <person name="Berg A."/>
            <person name="Sharma H."/>
            <person name="Tellgren-Roth C."/>
            <person name="Debrunner-Vossbrinck B.A."/>
            <person name="Vossbrinck C.R."/>
            <person name="Barandun J."/>
        </authorList>
    </citation>
    <scope>NUCLEOTIDE SEQUENCE</scope>
    <source>
        <strain evidence="2">Illinois isolate</strain>
    </source>
</reference>
<evidence type="ECO:0000313" key="3">
    <source>
        <dbReference type="Proteomes" id="UP001334084"/>
    </source>
</evidence>
<proteinExistence type="predicted"/>